<name>A0A502FYW7_9SPHN</name>
<dbReference type="RefSeq" id="WP_140849890.1">
    <property type="nucleotide sequence ID" value="NZ_RCZC01000002.1"/>
</dbReference>
<organism evidence="2 3">
    <name type="scientific">Sphingomonas glacialis</name>
    <dbReference type="NCBI Taxonomy" id="658225"/>
    <lineage>
        <taxon>Bacteria</taxon>
        <taxon>Pseudomonadati</taxon>
        <taxon>Pseudomonadota</taxon>
        <taxon>Alphaproteobacteria</taxon>
        <taxon>Sphingomonadales</taxon>
        <taxon>Sphingomonadaceae</taxon>
        <taxon>Sphingomonas</taxon>
    </lineage>
</organism>
<comment type="caution">
    <text evidence="2">The sequence shown here is derived from an EMBL/GenBank/DDBJ whole genome shotgun (WGS) entry which is preliminary data.</text>
</comment>
<evidence type="ECO:0000256" key="1">
    <source>
        <dbReference type="SAM" id="MobiDB-lite"/>
    </source>
</evidence>
<evidence type="ECO:0000313" key="2">
    <source>
        <dbReference type="EMBL" id="TPG54738.1"/>
    </source>
</evidence>
<gene>
    <name evidence="2" type="ORF">EAH76_08925</name>
</gene>
<reference evidence="2 3" key="1">
    <citation type="journal article" date="2019" name="Environ. Microbiol.">
        <title>Species interactions and distinct microbial communities in high Arctic permafrost affected cryosols are associated with the CH4 and CO2 gas fluxes.</title>
        <authorList>
            <person name="Altshuler I."/>
            <person name="Hamel J."/>
            <person name="Turney S."/>
            <person name="Magnuson E."/>
            <person name="Levesque R."/>
            <person name="Greer C."/>
            <person name="Whyte L.G."/>
        </authorList>
    </citation>
    <scope>NUCLEOTIDE SEQUENCE [LARGE SCALE GENOMIC DNA]</scope>
    <source>
        <strain evidence="2 3">E6.1</strain>
    </source>
</reference>
<accession>A0A502FYW7</accession>
<feature type="compositionally biased region" description="Basic and acidic residues" evidence="1">
    <location>
        <begin position="45"/>
        <end position="55"/>
    </location>
</feature>
<proteinExistence type="predicted"/>
<protein>
    <submittedName>
        <fullName evidence="2">Uncharacterized protein</fullName>
    </submittedName>
</protein>
<feature type="compositionally biased region" description="Basic and acidic residues" evidence="1">
    <location>
        <begin position="96"/>
        <end position="105"/>
    </location>
</feature>
<keyword evidence="3" id="KW-1185">Reference proteome</keyword>
<dbReference type="OrthoDB" id="7584768at2"/>
<dbReference type="Proteomes" id="UP000319931">
    <property type="component" value="Unassembled WGS sequence"/>
</dbReference>
<feature type="region of interest" description="Disordered" evidence="1">
    <location>
        <begin position="1"/>
        <end position="105"/>
    </location>
</feature>
<sequence>MTEDTKLVDQKALDSLSVAPGDPADTSDENKDIHHPRQNAGQDESIAKRLERNPDSPDAALDNALDESMDASDPPSNTQPGGNSDAPKSSGYDADAEAKRSSDHD</sequence>
<dbReference type="AlphaFoldDB" id="A0A502FYW7"/>
<feature type="compositionally biased region" description="Basic and acidic residues" evidence="1">
    <location>
        <begin position="1"/>
        <end position="12"/>
    </location>
</feature>
<evidence type="ECO:0000313" key="3">
    <source>
        <dbReference type="Proteomes" id="UP000319931"/>
    </source>
</evidence>
<dbReference type="EMBL" id="RCZC01000002">
    <property type="protein sequence ID" value="TPG54738.1"/>
    <property type="molecule type" value="Genomic_DNA"/>
</dbReference>